<accession>A0A1N6I7J9</accession>
<dbReference type="InterPro" id="IPR011059">
    <property type="entry name" value="Metal-dep_hydrolase_composite"/>
</dbReference>
<dbReference type="Proteomes" id="UP000184699">
    <property type="component" value="Unassembled WGS sequence"/>
</dbReference>
<dbReference type="GO" id="GO:0016810">
    <property type="term" value="F:hydrolase activity, acting on carbon-nitrogen (but not peptide) bonds"/>
    <property type="evidence" value="ECO:0007669"/>
    <property type="project" value="InterPro"/>
</dbReference>
<protein>
    <recommendedName>
        <fullName evidence="1">Amidohydrolase 3 domain-containing protein</fullName>
    </recommendedName>
</protein>
<dbReference type="InterPro" id="IPR013108">
    <property type="entry name" value="Amidohydro_3"/>
</dbReference>
<dbReference type="RefSeq" id="WP_159441013.1">
    <property type="nucleotide sequence ID" value="NZ_FSRJ01000005.1"/>
</dbReference>
<dbReference type="PANTHER" id="PTHR22642">
    <property type="entry name" value="IMIDAZOLONEPROPIONASE"/>
    <property type="match status" value="1"/>
</dbReference>
<dbReference type="Gene3D" id="3.10.310.70">
    <property type="match status" value="1"/>
</dbReference>
<dbReference type="CDD" id="cd01300">
    <property type="entry name" value="YtcJ_like"/>
    <property type="match status" value="1"/>
</dbReference>
<dbReference type="EMBL" id="FSRJ01000005">
    <property type="protein sequence ID" value="SIO27915.1"/>
    <property type="molecule type" value="Genomic_DNA"/>
</dbReference>
<dbReference type="Gene3D" id="3.20.20.140">
    <property type="entry name" value="Metal-dependent hydrolases"/>
    <property type="match status" value="1"/>
</dbReference>
<reference evidence="3" key="1">
    <citation type="submission" date="2016-11" db="EMBL/GenBank/DDBJ databases">
        <authorList>
            <person name="Varghese N."/>
            <person name="Submissions S."/>
        </authorList>
    </citation>
    <scope>NUCLEOTIDE SEQUENCE [LARGE SCALE GENOMIC DNA]</scope>
    <source>
        <strain evidence="3">DSM 8595</strain>
    </source>
</reference>
<evidence type="ECO:0000259" key="1">
    <source>
        <dbReference type="Pfam" id="PF07969"/>
    </source>
</evidence>
<keyword evidence="3" id="KW-1185">Reference proteome</keyword>
<dbReference type="Gene3D" id="2.30.40.10">
    <property type="entry name" value="Urease, subunit C, domain 1"/>
    <property type="match status" value="1"/>
</dbReference>
<gene>
    <name evidence="2" type="ORF">SAMN05443544_3773</name>
</gene>
<dbReference type="InterPro" id="IPR032466">
    <property type="entry name" value="Metal_Hydrolase"/>
</dbReference>
<sequence>MRQSPVLYRAGTIISQDGTRPEALAVAGERISASGTFAELSDRYPGAEVVDLGDAVVVPGFNDAHAHLADTVQSRLDLDVSPASVIGAEGLLDAVRDRAASRRGWVLAGNYDDSVTGRIDRAMLDAAAPTTPVIVRHVSAHWAVLNSRALEELGVAEDAPDIAGGSYGRDAHGRLDGRVYERALLGRYVSRPGDALAPLPTPEPADVMAEYARVVAEWNAVGITSTCDAFVGPQQLEIHSMARAQGGRGIRVAMLLAAERYEEYRGLGLGTDFGDEWLRVAGVKAFVDGAIGGRTCRVSEPFGGTHDHGMLISTQEELDALVGRVHRDGNRLAIHANGDVAIRMLLQAYETAARTVQTGVRHRIEHCSIVDDEIIARIAGLGLTVVPFSAYARFYGGRLEEWYGADRVERLFAHRAFLDAGVPVAASTDHPASPIQPLGAIQSMVTRRGVDGARVGGSQAITVEEAIGVYTTGSATATGEEARKGRLAPGFLADFVALGADPRRTDPEGISEIPVRATFTGGRLVHSGE</sequence>
<dbReference type="InterPro" id="IPR033932">
    <property type="entry name" value="YtcJ-like"/>
</dbReference>
<feature type="domain" description="Amidohydrolase 3" evidence="1">
    <location>
        <begin position="48"/>
        <end position="526"/>
    </location>
</feature>
<dbReference type="STRING" id="232089.SAMN05443544_3773"/>
<dbReference type="SUPFAM" id="SSF51338">
    <property type="entry name" value="Composite domain of metallo-dependent hydrolases"/>
    <property type="match status" value="1"/>
</dbReference>
<proteinExistence type="predicted"/>
<evidence type="ECO:0000313" key="3">
    <source>
        <dbReference type="Proteomes" id="UP000184699"/>
    </source>
</evidence>
<dbReference type="OrthoDB" id="3238066at2"/>
<evidence type="ECO:0000313" key="2">
    <source>
        <dbReference type="EMBL" id="SIO27915.1"/>
    </source>
</evidence>
<dbReference type="PANTHER" id="PTHR22642:SF2">
    <property type="entry name" value="PROTEIN LONG AFTER FAR-RED 3"/>
    <property type="match status" value="1"/>
</dbReference>
<name>A0A1N6I7J9_9MICO</name>
<dbReference type="AlphaFoldDB" id="A0A1N6I7J9"/>
<organism evidence="2 3">
    <name type="scientific">Agromyces cerinus subsp. cerinus</name>
    <dbReference type="NCBI Taxonomy" id="232089"/>
    <lineage>
        <taxon>Bacteria</taxon>
        <taxon>Bacillati</taxon>
        <taxon>Actinomycetota</taxon>
        <taxon>Actinomycetes</taxon>
        <taxon>Micrococcales</taxon>
        <taxon>Microbacteriaceae</taxon>
        <taxon>Agromyces</taxon>
    </lineage>
</organism>
<dbReference type="Pfam" id="PF07969">
    <property type="entry name" value="Amidohydro_3"/>
    <property type="match status" value="1"/>
</dbReference>
<dbReference type="SUPFAM" id="SSF51556">
    <property type="entry name" value="Metallo-dependent hydrolases"/>
    <property type="match status" value="1"/>
</dbReference>